<sequence>MTRARLTAPSPLKLVPVGNGVKPPRFPTFTLPSPPKPSFTTVRSRHLSGGSGVVIGELPKLGQS</sequence>
<evidence type="ECO:0000256" key="1">
    <source>
        <dbReference type="SAM" id="MobiDB-lite"/>
    </source>
</evidence>
<protein>
    <submittedName>
        <fullName evidence="2">Uncharacterized protein</fullName>
    </submittedName>
</protein>
<dbReference type="Proteomes" id="UP000053890">
    <property type="component" value="Unassembled WGS sequence"/>
</dbReference>
<proteinExistence type="predicted"/>
<dbReference type="EMBL" id="KQ474075">
    <property type="protein sequence ID" value="KPV77015.1"/>
    <property type="molecule type" value="Genomic_DNA"/>
</dbReference>
<dbReference type="GeneID" id="28978981"/>
<reference evidence="2 3" key="1">
    <citation type="journal article" date="2015" name="Front. Microbiol.">
        <title>Genome sequence of the plant growth promoting endophytic yeast Rhodotorula graminis WP1.</title>
        <authorList>
            <person name="Firrincieli A."/>
            <person name="Otillar R."/>
            <person name="Salamov A."/>
            <person name="Schmutz J."/>
            <person name="Khan Z."/>
            <person name="Redman R.S."/>
            <person name="Fleck N.D."/>
            <person name="Lindquist E."/>
            <person name="Grigoriev I.V."/>
            <person name="Doty S.L."/>
        </authorList>
    </citation>
    <scope>NUCLEOTIDE SEQUENCE [LARGE SCALE GENOMIC DNA]</scope>
    <source>
        <strain evidence="2 3">WP1</strain>
    </source>
</reference>
<organism evidence="2 3">
    <name type="scientific">Rhodotorula graminis (strain WP1)</name>
    <dbReference type="NCBI Taxonomy" id="578459"/>
    <lineage>
        <taxon>Eukaryota</taxon>
        <taxon>Fungi</taxon>
        <taxon>Dikarya</taxon>
        <taxon>Basidiomycota</taxon>
        <taxon>Pucciniomycotina</taxon>
        <taxon>Microbotryomycetes</taxon>
        <taxon>Sporidiobolales</taxon>
        <taxon>Sporidiobolaceae</taxon>
        <taxon>Rhodotorula</taxon>
    </lineage>
</organism>
<evidence type="ECO:0000313" key="2">
    <source>
        <dbReference type="EMBL" id="KPV77015.1"/>
    </source>
</evidence>
<accession>A0A194S971</accession>
<dbReference type="AlphaFoldDB" id="A0A194S971"/>
<name>A0A194S971_RHOGW</name>
<feature type="region of interest" description="Disordered" evidence="1">
    <location>
        <begin position="26"/>
        <end position="64"/>
    </location>
</feature>
<dbReference type="OrthoDB" id="10431819at2759"/>
<dbReference type="RefSeq" id="XP_018273064.1">
    <property type="nucleotide sequence ID" value="XM_018418534.1"/>
</dbReference>
<gene>
    <name evidence="2" type="ORF">RHOBADRAFT_64642</name>
</gene>
<keyword evidence="3" id="KW-1185">Reference proteome</keyword>
<evidence type="ECO:0000313" key="3">
    <source>
        <dbReference type="Proteomes" id="UP000053890"/>
    </source>
</evidence>